<dbReference type="GO" id="GO:0005886">
    <property type="term" value="C:plasma membrane"/>
    <property type="evidence" value="ECO:0007669"/>
    <property type="project" value="UniProtKB-SubCell"/>
</dbReference>
<dbReference type="Proteomes" id="UP000268727">
    <property type="component" value="Unassembled WGS sequence"/>
</dbReference>
<dbReference type="PANTHER" id="PTHR35007">
    <property type="entry name" value="INTEGRAL MEMBRANE PROTEIN-RELATED"/>
    <property type="match status" value="1"/>
</dbReference>
<dbReference type="InterPro" id="IPR018076">
    <property type="entry name" value="T2SS_GspF_dom"/>
</dbReference>
<keyword evidence="5 6" id="KW-0472">Membrane</keyword>
<reference evidence="8 9" key="1">
    <citation type="submission" date="2018-11" db="EMBL/GenBank/DDBJ databases">
        <title>Sequencing the genomes of 1000 actinobacteria strains.</title>
        <authorList>
            <person name="Klenk H.-P."/>
        </authorList>
    </citation>
    <scope>NUCLEOTIDE SEQUENCE [LARGE SCALE GENOMIC DNA]</scope>
    <source>
        <strain evidence="8 9">DSM 44231</strain>
    </source>
</reference>
<keyword evidence="3 6" id="KW-0812">Transmembrane</keyword>
<protein>
    <submittedName>
        <fullName evidence="8">Type II secretion system protein F (GspF)</fullName>
    </submittedName>
</protein>
<keyword evidence="2" id="KW-1003">Cell membrane</keyword>
<dbReference type="RefSeq" id="WP_123744557.1">
    <property type="nucleotide sequence ID" value="NZ_RJKM01000001.1"/>
</dbReference>
<comment type="subcellular location">
    <subcellularLocation>
        <location evidence="1">Cell membrane</location>
        <topology evidence="1">Multi-pass membrane protein</topology>
    </subcellularLocation>
</comment>
<sequence length="189" mass="19336">MNPLPPSLLLLALAVIACPVPTRASARLRPRTRRKPVPKAEPPDPFAAAATWDLLAAALRAGLPVAGAVRAVLPGVPPGPAERLREVVDLLTLGADPVHAWAKALVHPDTAPLARAARRTARSGAALAGAAADLAAEARARVSDQAEARAQRASVLVAGPLALCFLPAFLCLGVVPVVIGVVAGVTDNW</sequence>
<dbReference type="Pfam" id="PF00482">
    <property type="entry name" value="T2SSF"/>
    <property type="match status" value="1"/>
</dbReference>
<feature type="transmembrane region" description="Helical" evidence="6">
    <location>
        <begin position="155"/>
        <end position="183"/>
    </location>
</feature>
<evidence type="ECO:0000313" key="9">
    <source>
        <dbReference type="Proteomes" id="UP000268727"/>
    </source>
</evidence>
<dbReference type="AlphaFoldDB" id="A0A3N1H986"/>
<accession>A0A3N1H986</accession>
<evidence type="ECO:0000256" key="4">
    <source>
        <dbReference type="ARBA" id="ARBA00022989"/>
    </source>
</evidence>
<evidence type="ECO:0000259" key="7">
    <source>
        <dbReference type="Pfam" id="PF00482"/>
    </source>
</evidence>
<gene>
    <name evidence="8" type="ORF">EDD40_4369</name>
</gene>
<evidence type="ECO:0000256" key="2">
    <source>
        <dbReference type="ARBA" id="ARBA00022475"/>
    </source>
</evidence>
<evidence type="ECO:0000256" key="1">
    <source>
        <dbReference type="ARBA" id="ARBA00004651"/>
    </source>
</evidence>
<evidence type="ECO:0000256" key="6">
    <source>
        <dbReference type="SAM" id="Phobius"/>
    </source>
</evidence>
<organism evidence="8 9">
    <name type="scientific">Saccharothrix texasensis</name>
    <dbReference type="NCBI Taxonomy" id="103734"/>
    <lineage>
        <taxon>Bacteria</taxon>
        <taxon>Bacillati</taxon>
        <taxon>Actinomycetota</taxon>
        <taxon>Actinomycetes</taxon>
        <taxon>Pseudonocardiales</taxon>
        <taxon>Pseudonocardiaceae</taxon>
        <taxon>Saccharothrix</taxon>
    </lineage>
</organism>
<keyword evidence="9" id="KW-1185">Reference proteome</keyword>
<evidence type="ECO:0000313" key="8">
    <source>
        <dbReference type="EMBL" id="ROP39001.1"/>
    </source>
</evidence>
<evidence type="ECO:0000256" key="3">
    <source>
        <dbReference type="ARBA" id="ARBA00022692"/>
    </source>
</evidence>
<feature type="domain" description="Type II secretion system protein GspF" evidence="7">
    <location>
        <begin position="53"/>
        <end position="172"/>
    </location>
</feature>
<dbReference type="EMBL" id="RJKM01000001">
    <property type="protein sequence ID" value="ROP39001.1"/>
    <property type="molecule type" value="Genomic_DNA"/>
</dbReference>
<comment type="caution">
    <text evidence="8">The sequence shown here is derived from an EMBL/GenBank/DDBJ whole genome shotgun (WGS) entry which is preliminary data.</text>
</comment>
<keyword evidence="4 6" id="KW-1133">Transmembrane helix</keyword>
<dbReference type="PANTHER" id="PTHR35007:SF3">
    <property type="entry name" value="POSSIBLE CONSERVED ALANINE RICH MEMBRANE PROTEIN"/>
    <property type="match status" value="1"/>
</dbReference>
<dbReference type="OrthoDB" id="3267562at2"/>
<evidence type="ECO:0000256" key="5">
    <source>
        <dbReference type="ARBA" id="ARBA00023136"/>
    </source>
</evidence>
<name>A0A3N1H986_9PSEU</name>
<proteinExistence type="predicted"/>